<dbReference type="RefSeq" id="WP_066198257.1">
    <property type="nucleotide sequence ID" value="NZ_JARMMB010000001.1"/>
</dbReference>
<reference evidence="2 3" key="1">
    <citation type="journal article" date="2010" name="Int. J. Syst. Evol. Microbiol.">
        <title>Bacillus horneckiae sp. nov., isolated from a spacecraft-assembly clean room.</title>
        <authorList>
            <person name="Vaishampayan P."/>
            <person name="Probst A."/>
            <person name="Krishnamurthi S."/>
            <person name="Ghosh S."/>
            <person name="Osman S."/>
            <person name="McDowall A."/>
            <person name="Ruckmani A."/>
            <person name="Mayilraj S."/>
            <person name="Venkateswaran K."/>
        </authorList>
    </citation>
    <scope>NUCLEOTIDE SEQUENCE [LARGE SCALE GENOMIC DNA]</scope>
    <source>
        <strain evidence="3">1PO1SC</strain>
    </source>
</reference>
<dbReference type="Gene3D" id="3.40.50.720">
    <property type="entry name" value="NAD(P)-binding Rossmann-like Domain"/>
    <property type="match status" value="1"/>
</dbReference>
<accession>A0A2N0ZIF7</accession>
<protein>
    <submittedName>
        <fullName evidence="2">Putative thiazole-containing bacteriocin maturation protein</fullName>
    </submittedName>
</protein>
<sequence length="653" mass="74086">MTNLNPSMRLKMKRDTFFLPNTESSVYFRNNLSSFLMEGRSIDQWIEKIMPMLNGEYTLGELTNGLQGPYKNRVYEIAEALYQNGFVRDVSHDRSHQLEEKVLTKYAEQIEYLDSFGDSGAYRFQTFRQSKVLAIGSGPFLVSLISALIECGLPKFHMLVTDSVPTNRRRLAEIVEHTRKENPEIELKEINQHIQKENNWTDIVKSFDSILYVSESGDVEELCMLNHACREEKKLLLPAVCLNQVGLAGPLVHPDNDGCWESAWRRLHKSVFNKNKQLHTFSSTSGAMLANVIVFELFKKLTGCKGAEQKNHYFLLDLETLEGSWHSFVPHPMVTDQMKAIWVRDFNLLDEKHVDSRKLSELLLSFSQMTSAESGIFHIWGEGELNQLPLAQCRVQATDPFTEGAAELLPSIVCSGLTHEEARIEAGLTGIEAYLSNSLERLVPSLPPYQEGVRAVETKELIGVGTGESFSKSVYRGLQKCLEKELRKRQLNQKKHIITKIKLNAIDDERSLFYLKALTTLEEAPIIGLGDEFLGFPVVWVGTNNCWNSSIGLNMTMAFRNALQQAIMMSSKQAEGHTKIKSEDPSVLLEEGLELSINIPHYDDATQPGVLQTAIHILEENQKRLFVFEIRQEPFLNEKIDSVGVLIREEEPS</sequence>
<dbReference type="NCBIfam" id="TIGR03693">
    <property type="entry name" value="ocin_ThiF_like"/>
    <property type="match status" value="1"/>
</dbReference>
<dbReference type="SUPFAM" id="SSF69572">
    <property type="entry name" value="Activating enzymes of the ubiquitin-like proteins"/>
    <property type="match status" value="1"/>
</dbReference>
<dbReference type="EMBL" id="PISD01000016">
    <property type="protein sequence ID" value="PKG29302.1"/>
    <property type="molecule type" value="Genomic_DNA"/>
</dbReference>
<evidence type="ECO:0000313" key="3">
    <source>
        <dbReference type="Proteomes" id="UP000233343"/>
    </source>
</evidence>
<dbReference type="Pfam" id="PF00899">
    <property type="entry name" value="ThiF"/>
    <property type="match status" value="1"/>
</dbReference>
<gene>
    <name evidence="2" type="ORF">CWS20_08485</name>
</gene>
<proteinExistence type="predicted"/>
<evidence type="ECO:0000259" key="1">
    <source>
        <dbReference type="Pfam" id="PF00899"/>
    </source>
</evidence>
<comment type="caution">
    <text evidence="2">The sequence shown here is derived from an EMBL/GenBank/DDBJ whole genome shotgun (WGS) entry which is preliminary data.</text>
</comment>
<dbReference type="Proteomes" id="UP000233343">
    <property type="component" value="Unassembled WGS sequence"/>
</dbReference>
<feature type="domain" description="THIF-type NAD/FAD binding fold" evidence="1">
    <location>
        <begin position="170"/>
        <end position="328"/>
    </location>
</feature>
<dbReference type="InterPro" id="IPR022368">
    <property type="entry name" value="Thiazole_bacteriocin_mat_put"/>
</dbReference>
<evidence type="ECO:0000313" key="2">
    <source>
        <dbReference type="EMBL" id="PKG29302.1"/>
    </source>
</evidence>
<organism evidence="2 3">
    <name type="scientific">Cytobacillus horneckiae</name>
    <dbReference type="NCBI Taxonomy" id="549687"/>
    <lineage>
        <taxon>Bacteria</taxon>
        <taxon>Bacillati</taxon>
        <taxon>Bacillota</taxon>
        <taxon>Bacilli</taxon>
        <taxon>Bacillales</taxon>
        <taxon>Bacillaceae</taxon>
        <taxon>Cytobacillus</taxon>
    </lineage>
</organism>
<dbReference type="InterPro" id="IPR035985">
    <property type="entry name" value="Ubiquitin-activating_enz"/>
</dbReference>
<name>A0A2N0ZIF7_9BACI</name>
<dbReference type="AlphaFoldDB" id="A0A2N0ZIF7"/>
<keyword evidence="3" id="KW-1185">Reference proteome</keyword>
<dbReference type="GO" id="GO:0008641">
    <property type="term" value="F:ubiquitin-like modifier activating enzyme activity"/>
    <property type="evidence" value="ECO:0007669"/>
    <property type="project" value="InterPro"/>
</dbReference>
<dbReference type="InterPro" id="IPR000594">
    <property type="entry name" value="ThiF_NAD_FAD-bd"/>
</dbReference>